<dbReference type="Pfam" id="PF05347">
    <property type="entry name" value="Complex1_LYR"/>
    <property type="match status" value="1"/>
</dbReference>
<evidence type="ECO:0000256" key="1">
    <source>
        <dbReference type="ARBA" id="ARBA00004173"/>
    </source>
</evidence>
<dbReference type="EMBL" id="FNXT01000642">
    <property type="protein sequence ID" value="SZX65512.1"/>
    <property type="molecule type" value="Genomic_DNA"/>
</dbReference>
<dbReference type="PANTHER" id="PTHR13675">
    <property type="entry name" value="LYR MOTIF-CONTAINING PROTEIN 2"/>
    <property type="match status" value="1"/>
</dbReference>
<evidence type="ECO:0000256" key="2">
    <source>
        <dbReference type="ARBA" id="ARBA00023128"/>
    </source>
</evidence>
<evidence type="ECO:0000313" key="4">
    <source>
        <dbReference type="EMBL" id="SZX65512.1"/>
    </source>
</evidence>
<organism evidence="4 5">
    <name type="scientific">Tetradesmus obliquus</name>
    <name type="common">Green alga</name>
    <name type="synonym">Acutodesmus obliquus</name>
    <dbReference type="NCBI Taxonomy" id="3088"/>
    <lineage>
        <taxon>Eukaryota</taxon>
        <taxon>Viridiplantae</taxon>
        <taxon>Chlorophyta</taxon>
        <taxon>core chlorophytes</taxon>
        <taxon>Chlorophyceae</taxon>
        <taxon>CS clade</taxon>
        <taxon>Sphaeropleales</taxon>
        <taxon>Scenedesmaceae</taxon>
        <taxon>Tetradesmus</taxon>
    </lineage>
</organism>
<proteinExistence type="predicted"/>
<gene>
    <name evidence="4" type="ORF">BQ4739_LOCUS5934</name>
</gene>
<evidence type="ECO:0000313" key="5">
    <source>
        <dbReference type="Proteomes" id="UP000256970"/>
    </source>
</evidence>
<dbReference type="GO" id="GO:0005739">
    <property type="term" value="C:mitochondrion"/>
    <property type="evidence" value="ECO:0007669"/>
    <property type="project" value="UniProtKB-SubCell"/>
</dbReference>
<dbReference type="PANTHER" id="PTHR13675:SF0">
    <property type="entry name" value="LYR MOTIF-CONTAINING PROTEIN 2"/>
    <property type="match status" value="1"/>
</dbReference>
<feature type="domain" description="Complex 1 LYR protein" evidence="3">
    <location>
        <begin position="12"/>
        <end position="68"/>
    </location>
</feature>
<name>A0A383VL90_TETOB</name>
<dbReference type="AlphaFoldDB" id="A0A383VL90"/>
<comment type="subcellular location">
    <subcellularLocation>
        <location evidence="1">Mitochondrion</location>
    </subcellularLocation>
</comment>
<accession>A0A383VL90</accession>
<protein>
    <recommendedName>
        <fullName evidence="3">Complex 1 LYR protein domain-containing protein</fullName>
    </recommendedName>
</protein>
<evidence type="ECO:0000259" key="3">
    <source>
        <dbReference type="Pfam" id="PF05347"/>
    </source>
</evidence>
<keyword evidence="2" id="KW-0496">Mitochondrion</keyword>
<dbReference type="InterPro" id="IPR008011">
    <property type="entry name" value="Complex1_LYR_dom"/>
</dbReference>
<sequence>MAELQKFVLRSQVISLYRKFIRAARSLPAGNKEDVLSEVRREFELQREKAAPYDIKYALSDGRTRLRMLEEAIGFSR</sequence>
<keyword evidence="5" id="KW-1185">Reference proteome</keyword>
<reference evidence="4 5" key="1">
    <citation type="submission" date="2016-10" db="EMBL/GenBank/DDBJ databases">
        <authorList>
            <person name="Cai Z."/>
        </authorList>
    </citation>
    <scope>NUCLEOTIDE SEQUENCE [LARGE SCALE GENOMIC DNA]</scope>
</reference>
<dbReference type="Proteomes" id="UP000256970">
    <property type="component" value="Unassembled WGS sequence"/>
</dbReference>